<dbReference type="EMBL" id="CP030840">
    <property type="protein sequence ID" value="AXC11551.1"/>
    <property type="molecule type" value="Genomic_DNA"/>
</dbReference>
<evidence type="ECO:0000313" key="2">
    <source>
        <dbReference type="EMBL" id="AXC11551.1"/>
    </source>
</evidence>
<organism evidence="2 3">
    <name type="scientific">Acidisarcina polymorpha</name>
    <dbReference type="NCBI Taxonomy" id="2211140"/>
    <lineage>
        <taxon>Bacteria</taxon>
        <taxon>Pseudomonadati</taxon>
        <taxon>Acidobacteriota</taxon>
        <taxon>Terriglobia</taxon>
        <taxon>Terriglobales</taxon>
        <taxon>Acidobacteriaceae</taxon>
        <taxon>Acidisarcina</taxon>
    </lineage>
</organism>
<accession>A0A2Z5FXG8</accession>
<sequence length="39" mass="4522">MPKQPNSRGGCDSERKHLWLRNSTKQEPSAHESDKQTRT</sequence>
<keyword evidence="3" id="KW-1185">Reference proteome</keyword>
<feature type="compositionally biased region" description="Basic and acidic residues" evidence="1">
    <location>
        <begin position="28"/>
        <end position="39"/>
    </location>
</feature>
<evidence type="ECO:0000313" key="3">
    <source>
        <dbReference type="Proteomes" id="UP000253606"/>
    </source>
</evidence>
<evidence type="ECO:0000256" key="1">
    <source>
        <dbReference type="SAM" id="MobiDB-lite"/>
    </source>
</evidence>
<dbReference type="AlphaFoldDB" id="A0A2Z5FXG8"/>
<protein>
    <submittedName>
        <fullName evidence="2">Uncharacterized protein</fullName>
    </submittedName>
</protein>
<feature type="region of interest" description="Disordered" evidence="1">
    <location>
        <begin position="1"/>
        <end position="39"/>
    </location>
</feature>
<dbReference type="Proteomes" id="UP000253606">
    <property type="component" value="Chromosome"/>
</dbReference>
<name>A0A2Z5FXG8_9BACT</name>
<gene>
    <name evidence="2" type="ORF">ACPOL_2227</name>
</gene>
<proteinExistence type="predicted"/>
<dbReference type="KEGG" id="abas:ACPOL_2227"/>
<reference evidence="2 3" key="1">
    <citation type="journal article" date="2018" name="Front. Microbiol.">
        <title>Hydrolytic Capabilities as a Key to Environmental Success: Chitinolytic and Cellulolytic Acidobacteria From Acidic Sub-arctic Soils and Boreal Peatlands.</title>
        <authorList>
            <person name="Belova S.E."/>
            <person name="Ravin N.V."/>
            <person name="Pankratov T.A."/>
            <person name="Rakitin A.L."/>
            <person name="Ivanova A.A."/>
            <person name="Beletsky A.V."/>
            <person name="Mardanov A.V."/>
            <person name="Sinninghe Damste J.S."/>
            <person name="Dedysh S.N."/>
        </authorList>
    </citation>
    <scope>NUCLEOTIDE SEQUENCE [LARGE SCALE GENOMIC DNA]</scope>
    <source>
        <strain evidence="2 3">SBC82</strain>
    </source>
</reference>